<evidence type="ECO:0000256" key="4">
    <source>
        <dbReference type="ARBA" id="ARBA00022478"/>
    </source>
</evidence>
<name>A0A1G2FAQ4_9BACT</name>
<dbReference type="NCBIfam" id="TIGR02027">
    <property type="entry name" value="rpoA"/>
    <property type="match status" value="1"/>
</dbReference>
<protein>
    <recommendedName>
        <fullName evidence="3 11">DNA-directed RNA polymerase subunit alpha</fullName>
        <shortName evidence="11">RNAP subunit alpha</shortName>
        <ecNumber evidence="2 11">2.7.7.6</ecNumber>
    </recommendedName>
    <alternativeName>
        <fullName evidence="9 11">RNA polymerase subunit alpha</fullName>
    </alternativeName>
    <alternativeName>
        <fullName evidence="8 11">Transcriptase subunit alpha</fullName>
    </alternativeName>
</protein>
<dbReference type="InterPro" id="IPR011262">
    <property type="entry name" value="DNA-dir_RNA_pol_insert"/>
</dbReference>
<dbReference type="NCBIfam" id="NF003519">
    <property type="entry name" value="PRK05182.2-5"/>
    <property type="match status" value="1"/>
</dbReference>
<dbReference type="SUPFAM" id="SSF47789">
    <property type="entry name" value="C-terminal domain of RNA polymerase alpha subunit"/>
    <property type="match status" value="1"/>
</dbReference>
<evidence type="ECO:0000256" key="11">
    <source>
        <dbReference type="HAMAP-Rule" id="MF_00059"/>
    </source>
</evidence>
<comment type="caution">
    <text evidence="13">The sequence shown here is derived from an EMBL/GenBank/DDBJ whole genome shotgun (WGS) entry which is preliminary data.</text>
</comment>
<evidence type="ECO:0000313" key="13">
    <source>
        <dbReference type="EMBL" id="OGZ34641.1"/>
    </source>
</evidence>
<dbReference type="InterPro" id="IPR011260">
    <property type="entry name" value="RNAP_asu_C"/>
</dbReference>
<evidence type="ECO:0000256" key="5">
    <source>
        <dbReference type="ARBA" id="ARBA00022679"/>
    </source>
</evidence>
<reference evidence="13 14" key="1">
    <citation type="journal article" date="2016" name="Nat. Commun.">
        <title>Thousands of microbial genomes shed light on interconnected biogeochemical processes in an aquifer system.</title>
        <authorList>
            <person name="Anantharaman K."/>
            <person name="Brown C.T."/>
            <person name="Hug L.A."/>
            <person name="Sharon I."/>
            <person name="Castelle C.J."/>
            <person name="Probst A.J."/>
            <person name="Thomas B.C."/>
            <person name="Singh A."/>
            <person name="Wilkins M.J."/>
            <person name="Karaoz U."/>
            <person name="Brodie E.L."/>
            <person name="Williams K.H."/>
            <person name="Hubbard S.S."/>
            <person name="Banfield J.F."/>
        </authorList>
    </citation>
    <scope>NUCLEOTIDE SEQUENCE [LARGE SCALE GENOMIC DNA]</scope>
</reference>
<dbReference type="GO" id="GO:0000428">
    <property type="term" value="C:DNA-directed RNA polymerase complex"/>
    <property type="evidence" value="ECO:0007669"/>
    <property type="project" value="UniProtKB-KW"/>
</dbReference>
<dbReference type="FunFam" id="2.170.120.12:FF:000001">
    <property type="entry name" value="DNA-directed RNA polymerase subunit alpha"/>
    <property type="match status" value="1"/>
</dbReference>
<dbReference type="Pfam" id="PF03118">
    <property type="entry name" value="RNA_pol_A_CTD"/>
    <property type="match status" value="1"/>
</dbReference>
<dbReference type="Gene3D" id="3.30.1360.10">
    <property type="entry name" value="RNA polymerase, RBP11-like subunit"/>
    <property type="match status" value="1"/>
</dbReference>
<comment type="similarity">
    <text evidence="1 11">Belongs to the RNA polymerase alpha chain family.</text>
</comment>
<dbReference type="SUPFAM" id="SSF55257">
    <property type="entry name" value="RBP11-like subunits of RNA polymerase"/>
    <property type="match status" value="1"/>
</dbReference>
<dbReference type="Pfam" id="PF01193">
    <property type="entry name" value="RNA_pol_L"/>
    <property type="match status" value="1"/>
</dbReference>
<evidence type="ECO:0000256" key="9">
    <source>
        <dbReference type="ARBA" id="ARBA00033070"/>
    </source>
</evidence>
<evidence type="ECO:0000256" key="8">
    <source>
        <dbReference type="ARBA" id="ARBA00032524"/>
    </source>
</evidence>
<evidence type="ECO:0000256" key="1">
    <source>
        <dbReference type="ARBA" id="ARBA00007123"/>
    </source>
</evidence>
<comment type="catalytic activity">
    <reaction evidence="10 11">
        <text>RNA(n) + a ribonucleoside 5'-triphosphate = RNA(n+1) + diphosphate</text>
        <dbReference type="Rhea" id="RHEA:21248"/>
        <dbReference type="Rhea" id="RHEA-COMP:14527"/>
        <dbReference type="Rhea" id="RHEA-COMP:17342"/>
        <dbReference type="ChEBI" id="CHEBI:33019"/>
        <dbReference type="ChEBI" id="CHEBI:61557"/>
        <dbReference type="ChEBI" id="CHEBI:140395"/>
        <dbReference type="EC" id="2.7.7.6"/>
    </reaction>
</comment>
<dbReference type="GO" id="GO:0046983">
    <property type="term" value="F:protein dimerization activity"/>
    <property type="evidence" value="ECO:0007669"/>
    <property type="project" value="InterPro"/>
</dbReference>
<gene>
    <name evidence="11" type="primary">rpoA</name>
    <name evidence="13" type="ORF">A2Y98_00045</name>
</gene>
<dbReference type="HAMAP" id="MF_00059">
    <property type="entry name" value="RNApol_bact_RpoA"/>
    <property type="match status" value="1"/>
</dbReference>
<organism evidence="13 14">
    <name type="scientific">Candidatus Portnoybacteria bacterium RBG_19FT_COMBO_36_7</name>
    <dbReference type="NCBI Taxonomy" id="1801992"/>
    <lineage>
        <taxon>Bacteria</taxon>
        <taxon>Candidatus Portnoyibacteriota</taxon>
    </lineage>
</organism>
<keyword evidence="6 11" id="KW-0548">Nucleotidyltransferase</keyword>
<comment type="domain">
    <text evidence="11">The N-terminal domain is essential for RNAP assembly and basal transcription, whereas the C-terminal domain is involved in interaction with transcriptional regulators and with upstream promoter elements.</text>
</comment>
<dbReference type="GO" id="GO:0003899">
    <property type="term" value="F:DNA-directed RNA polymerase activity"/>
    <property type="evidence" value="ECO:0007669"/>
    <property type="project" value="UniProtKB-UniRule"/>
</dbReference>
<evidence type="ECO:0000256" key="10">
    <source>
        <dbReference type="ARBA" id="ARBA00048552"/>
    </source>
</evidence>
<proteinExistence type="inferred from homology"/>
<dbReference type="STRING" id="1801992.A2Y98_00045"/>
<dbReference type="GO" id="GO:0006351">
    <property type="term" value="P:DNA-templated transcription"/>
    <property type="evidence" value="ECO:0007669"/>
    <property type="project" value="UniProtKB-UniRule"/>
</dbReference>
<comment type="subunit">
    <text evidence="11">Homodimer. The RNAP catalytic core consists of 2 alpha, 1 beta, 1 beta' and 1 omega subunit. When a sigma factor is associated with the core the holoenzyme is formed, which can initiate transcription.</text>
</comment>
<accession>A0A1G2FAQ4</accession>
<comment type="function">
    <text evidence="11">DNA-dependent RNA polymerase catalyzes the transcription of DNA into RNA using the four ribonucleoside triphosphates as substrates.</text>
</comment>
<feature type="domain" description="DNA-directed RNA polymerase RpoA/D/Rpb3-type" evidence="12">
    <location>
        <begin position="19"/>
        <end position="227"/>
    </location>
</feature>
<dbReference type="EMBL" id="MHMW01000003">
    <property type="protein sequence ID" value="OGZ34641.1"/>
    <property type="molecule type" value="Genomic_DNA"/>
</dbReference>
<keyword evidence="5 11" id="KW-0808">Transferase</keyword>
<evidence type="ECO:0000256" key="6">
    <source>
        <dbReference type="ARBA" id="ARBA00022695"/>
    </source>
</evidence>
<evidence type="ECO:0000259" key="12">
    <source>
        <dbReference type="SMART" id="SM00662"/>
    </source>
</evidence>
<dbReference type="EC" id="2.7.7.6" evidence="2 11"/>
<dbReference type="SMART" id="SM00662">
    <property type="entry name" value="RPOLD"/>
    <property type="match status" value="1"/>
</dbReference>
<dbReference type="Gene3D" id="1.10.150.20">
    <property type="entry name" value="5' to 3' exonuclease, C-terminal subdomain"/>
    <property type="match status" value="1"/>
</dbReference>
<keyword evidence="4 11" id="KW-0240">DNA-directed RNA polymerase</keyword>
<dbReference type="Gene3D" id="2.170.120.12">
    <property type="entry name" value="DNA-directed RNA polymerase, insert domain"/>
    <property type="match status" value="1"/>
</dbReference>
<keyword evidence="7 11" id="KW-0804">Transcription</keyword>
<evidence type="ECO:0000256" key="3">
    <source>
        <dbReference type="ARBA" id="ARBA00015972"/>
    </source>
</evidence>
<dbReference type="InterPro" id="IPR036603">
    <property type="entry name" value="RBP11-like"/>
</dbReference>
<evidence type="ECO:0000256" key="2">
    <source>
        <dbReference type="ARBA" id="ARBA00012418"/>
    </source>
</evidence>
<dbReference type="InterPro" id="IPR036643">
    <property type="entry name" value="RNApol_insert_sf"/>
</dbReference>
<sequence length="310" mass="34678">MQNIPLPIKPKVIQKEDNRAVFEIEGCYPGYGITLGNALRRVLLSSLPGAAVTGFKIKGAQHEFSTIPGVAEDAIEIILNLKKIRFKLYNDEPQTVFLSAKGVKTMMAGDIKVTSDIEVINKNAKIVTLTDKKTELEMEIKVEKGLGFIPVERRKKEKLEIGMIAIDAIFTPVLKANFEVENMRVGERTDFNRLKIDIETDGSLSPEEAFGQATQILVEQFKLFLEVEKSEEQKEKISSQESDEDFSKTKIDDLKLSTRTINSLVEGGIKTLGGLVKKSETSLKEIEGMGDKGIKEIKKVFKKYGFEMNE</sequence>
<dbReference type="AlphaFoldDB" id="A0A1G2FAQ4"/>
<dbReference type="CDD" id="cd06928">
    <property type="entry name" value="RNAP_alpha_NTD"/>
    <property type="match status" value="1"/>
</dbReference>
<dbReference type="Proteomes" id="UP000179099">
    <property type="component" value="Unassembled WGS sequence"/>
</dbReference>
<dbReference type="GO" id="GO:0003677">
    <property type="term" value="F:DNA binding"/>
    <property type="evidence" value="ECO:0007669"/>
    <property type="project" value="UniProtKB-UniRule"/>
</dbReference>
<dbReference type="InterPro" id="IPR011263">
    <property type="entry name" value="DNA-dir_RNA_pol_RpoA/D/Rpb3"/>
</dbReference>
<feature type="region of interest" description="Alpha C-terminal domain (alpha-CTD)" evidence="11">
    <location>
        <begin position="245"/>
        <end position="310"/>
    </location>
</feature>
<dbReference type="SUPFAM" id="SSF56553">
    <property type="entry name" value="Insert subdomain of RNA polymerase alpha subunit"/>
    <property type="match status" value="1"/>
</dbReference>
<evidence type="ECO:0000313" key="14">
    <source>
        <dbReference type="Proteomes" id="UP000179099"/>
    </source>
</evidence>
<evidence type="ECO:0000256" key="7">
    <source>
        <dbReference type="ARBA" id="ARBA00023163"/>
    </source>
</evidence>
<feature type="region of interest" description="Alpha N-terminal domain (alpha-NTD)" evidence="11">
    <location>
        <begin position="1"/>
        <end position="228"/>
    </location>
</feature>
<dbReference type="GO" id="GO:0005737">
    <property type="term" value="C:cytoplasm"/>
    <property type="evidence" value="ECO:0007669"/>
    <property type="project" value="UniProtKB-ARBA"/>
</dbReference>
<dbReference type="Pfam" id="PF01000">
    <property type="entry name" value="RNA_pol_A_bac"/>
    <property type="match status" value="1"/>
</dbReference>
<dbReference type="InterPro" id="IPR011773">
    <property type="entry name" value="DNA-dir_RpoA"/>
</dbReference>